<evidence type="ECO:0008006" key="7">
    <source>
        <dbReference type="Google" id="ProtNLM"/>
    </source>
</evidence>
<feature type="domain" description="WASH complex subunit 4 N-terminal" evidence="3">
    <location>
        <begin position="31"/>
        <end position="599"/>
    </location>
</feature>
<feature type="compositionally biased region" description="Polar residues" evidence="1">
    <location>
        <begin position="1146"/>
        <end position="1163"/>
    </location>
</feature>
<feature type="domain" description="WASH complex subunit 7 central" evidence="2">
    <location>
        <begin position="600"/>
        <end position="944"/>
    </location>
</feature>
<dbReference type="Proteomes" id="UP000009022">
    <property type="component" value="Unassembled WGS sequence"/>
</dbReference>
<dbReference type="OrthoDB" id="10261210at2759"/>
<dbReference type="PANTHER" id="PTHR31409:SF0">
    <property type="entry name" value="WASH COMPLEX SUBUNIT 4"/>
    <property type="match status" value="1"/>
</dbReference>
<evidence type="ECO:0000259" key="2">
    <source>
        <dbReference type="Pfam" id="PF14744"/>
    </source>
</evidence>
<evidence type="ECO:0000259" key="4">
    <source>
        <dbReference type="Pfam" id="PF14746"/>
    </source>
</evidence>
<evidence type="ECO:0000256" key="1">
    <source>
        <dbReference type="SAM" id="MobiDB-lite"/>
    </source>
</evidence>
<dbReference type="HOGENOM" id="CLU_002451_0_0_1"/>
<dbReference type="eggNOG" id="KOG3578">
    <property type="taxonomic scope" value="Eukaryota"/>
</dbReference>
<dbReference type="OMA" id="RCNIFIQ"/>
<dbReference type="InterPro" id="IPR028283">
    <property type="entry name" value="WASH-7_C"/>
</dbReference>
<dbReference type="CTD" id="6753047"/>
<reference evidence="5 6" key="1">
    <citation type="journal article" date="2008" name="Nature">
        <title>The Trichoplax genome and the nature of placozoans.</title>
        <authorList>
            <person name="Srivastava M."/>
            <person name="Begovic E."/>
            <person name="Chapman J."/>
            <person name="Putnam N.H."/>
            <person name="Hellsten U."/>
            <person name="Kawashima T."/>
            <person name="Kuo A."/>
            <person name="Mitros T."/>
            <person name="Salamov A."/>
            <person name="Carpenter M.L."/>
            <person name="Signorovitch A.Y."/>
            <person name="Moreno M.A."/>
            <person name="Kamm K."/>
            <person name="Grimwood J."/>
            <person name="Schmutz J."/>
            <person name="Shapiro H."/>
            <person name="Grigoriev I.V."/>
            <person name="Buss L.W."/>
            <person name="Schierwater B."/>
            <person name="Dellaporta S.L."/>
            <person name="Rokhsar D.S."/>
        </authorList>
    </citation>
    <scope>NUCLEOTIDE SEQUENCE [LARGE SCALE GENOMIC DNA]</scope>
    <source>
        <strain evidence="5 6">Grell-BS-1999</strain>
    </source>
</reference>
<dbReference type="FunCoup" id="B3RUF0">
    <property type="interactions" value="1904"/>
</dbReference>
<feature type="region of interest" description="Disordered" evidence="1">
    <location>
        <begin position="1143"/>
        <end position="1163"/>
    </location>
</feature>
<keyword evidence="6" id="KW-1185">Reference proteome</keyword>
<accession>B3RUF0</accession>
<dbReference type="GeneID" id="6753047"/>
<name>B3RUF0_TRIAD</name>
<feature type="domain" description="WASH complex subunit 7 C-terminal" evidence="4">
    <location>
        <begin position="961"/>
        <end position="1128"/>
    </location>
</feature>
<dbReference type="Pfam" id="PF14744">
    <property type="entry name" value="WASH-7_mid"/>
    <property type="match status" value="1"/>
</dbReference>
<dbReference type="Pfam" id="PF14746">
    <property type="entry name" value="WASH-7_C"/>
    <property type="match status" value="1"/>
</dbReference>
<dbReference type="RefSeq" id="XP_002111834.1">
    <property type="nucleotide sequence ID" value="XM_002111798.1"/>
</dbReference>
<dbReference type="InterPro" id="IPR028191">
    <property type="entry name" value="WASH-4_N"/>
</dbReference>
<dbReference type="GO" id="GO:0071203">
    <property type="term" value="C:WASH complex"/>
    <property type="evidence" value="ECO:0000318"/>
    <property type="project" value="GO_Central"/>
</dbReference>
<dbReference type="InterPro" id="IPR027307">
    <property type="entry name" value="WASH7"/>
</dbReference>
<dbReference type="AlphaFoldDB" id="B3RUF0"/>
<dbReference type="Pfam" id="PF14745">
    <property type="entry name" value="WASH-4_N"/>
    <property type="match status" value="1"/>
</dbReference>
<dbReference type="STRING" id="10228.B3RUF0"/>
<sequence>MAVSDSQDWQFDAFNDGSLLNFESIISRKYNEFLGEYTDHLKAIQEALSHSLSDAWDFTMDPASLHILPYEQASLTQLIKTDNKILNKVMTVLAAVCCEIKRLEYEAKNELYPALVLYGEGEDEEQQQIHEAYMKMGKMLSVLQHLTNFVGRCGDVLKNVVQQLAMLHQGKKSMNAVMNVHGVHFEPVYEHLGDLLTILITLDEIMDNNNVMIQHWQLYKRMIKSALADPQRYDIDSAKLRQLDKLVNRIDGKVFNGVIFKSCVTRAFDDGFVSVTRNGAFEEEFRANLLSYFKRTEQSNAAEEIDQRDNIIGICGLLVLHYHVFNLVEKKMVKSILEYAKKIPGVHVVGNIVWFISDFIINHWPPASNSKNLDRKLITMANAAKSSYLTSASQSLSRDVQQYHLLVSTWMVQMESELLSRDKETSADLNRRYKLLVQGVTFANKLSLLVRAVLNMHIVLGKPMSKSSVLSICRVVEMLKAIDHTFHRRSVVIAESINVVIQFVVYFLLKAIEKSKKRLRSDKKYTEARLDVLSALILAQNALNGPGTKERILICRLAICVALQMRCFKDDELSFIIGLTKALDTLANLGHRQEACDCSFVYWHNVVFPVYLQDLFENPAECHRIHYMLGAVRDCVPMLRKAKHELNKGKMLKAFQENVMSEIKEHLLQPLCCEVETDLRLHIHSHLKLDDRNPFKVGLRDLSHFMKCRPIRFFDNFINLKEHITNYLEETFYNLTTVALHDWKTYGEMRTLAGQKYGLIMAEAHLPSQTLEQGLDVLEIMRNLHIFVTHYVYNLNNQVFVERSSNSKHLNTINIDHISNSIRTHGIGIMNTAVNYTYQLLRKKFFIFSQFLYDEHIKARLIKDIRYYKENKVDLDYRYPYERAEKFNKGIRKLGLSSDGQSYLDQFRNLISQIGNAMGYIRMIRSGGLHCCGNAIRFIPDLEEMPSFLEYVDAENLSEDTKKAATNLDGVISNLVKNFTEGTEYFKMLVDVYAPEFRDPKNKHLSNFYAIIPPMTINYVEHMISAKEKLNRKNKVGAGFTDDGFAMGVAYILKLLDQHRAFDSLHWFRSVKGRFMKEKDEIRRSRQRGRDDEKLQQTMNLTLKRLETYSMEFTLLNYSLNSARIFFRAEKVITEKEIKDSKVSDTESTIDPSDLASNVTALE</sequence>
<proteinExistence type="predicted"/>
<dbReference type="PANTHER" id="PTHR31409">
    <property type="entry name" value="WASH COMPLEX SUBUNIT 4"/>
    <property type="match status" value="1"/>
</dbReference>
<dbReference type="EMBL" id="DS985244">
    <property type="protein sequence ID" value="EDV25801.1"/>
    <property type="molecule type" value="Genomic_DNA"/>
</dbReference>
<dbReference type="InParanoid" id="B3RUF0"/>
<dbReference type="InterPro" id="IPR028282">
    <property type="entry name" value="WASH-7_central"/>
</dbReference>
<protein>
    <recommendedName>
        <fullName evidence="7">WASH complex subunit 4</fullName>
    </recommendedName>
</protein>
<dbReference type="GO" id="GO:0016197">
    <property type="term" value="P:endosomal transport"/>
    <property type="evidence" value="ECO:0000318"/>
    <property type="project" value="GO_Central"/>
</dbReference>
<evidence type="ECO:0000313" key="6">
    <source>
        <dbReference type="Proteomes" id="UP000009022"/>
    </source>
</evidence>
<dbReference type="PhylomeDB" id="B3RUF0"/>
<dbReference type="GO" id="GO:0005768">
    <property type="term" value="C:endosome"/>
    <property type="evidence" value="ECO:0000318"/>
    <property type="project" value="GO_Central"/>
</dbReference>
<organism evidence="5 6">
    <name type="scientific">Trichoplax adhaerens</name>
    <name type="common">Trichoplax reptans</name>
    <dbReference type="NCBI Taxonomy" id="10228"/>
    <lineage>
        <taxon>Eukaryota</taxon>
        <taxon>Metazoa</taxon>
        <taxon>Placozoa</taxon>
        <taxon>Uniplacotomia</taxon>
        <taxon>Trichoplacea</taxon>
        <taxon>Trichoplacidae</taxon>
        <taxon>Trichoplax</taxon>
    </lineage>
</organism>
<gene>
    <name evidence="5" type="ORF">TRIADDRAFT_24562</name>
</gene>
<dbReference type="GO" id="GO:0007032">
    <property type="term" value="P:endosome organization"/>
    <property type="evidence" value="ECO:0000318"/>
    <property type="project" value="GO_Central"/>
</dbReference>
<evidence type="ECO:0000313" key="5">
    <source>
        <dbReference type="EMBL" id="EDV25801.1"/>
    </source>
</evidence>
<dbReference type="KEGG" id="tad:TRIADDRAFT_24562"/>
<evidence type="ECO:0000259" key="3">
    <source>
        <dbReference type="Pfam" id="PF14745"/>
    </source>
</evidence>